<dbReference type="InterPro" id="IPR000595">
    <property type="entry name" value="cNMP-bd_dom"/>
</dbReference>
<dbReference type="Gene3D" id="1.10.10.10">
    <property type="entry name" value="Winged helix-like DNA-binding domain superfamily/Winged helix DNA-binding domain"/>
    <property type="match status" value="1"/>
</dbReference>
<dbReference type="InterPro" id="IPR036390">
    <property type="entry name" value="WH_DNA-bd_sf"/>
</dbReference>
<keyword evidence="1" id="KW-0805">Transcription regulation</keyword>
<evidence type="ECO:0000259" key="5">
    <source>
        <dbReference type="PROSITE" id="PS51063"/>
    </source>
</evidence>
<dbReference type="GO" id="GO:0003700">
    <property type="term" value="F:DNA-binding transcription factor activity"/>
    <property type="evidence" value="ECO:0007669"/>
    <property type="project" value="TreeGrafter"/>
</dbReference>
<dbReference type="PANTHER" id="PTHR24567:SF74">
    <property type="entry name" value="HTH-TYPE TRANSCRIPTIONAL REGULATOR ARCR"/>
    <property type="match status" value="1"/>
</dbReference>
<dbReference type="Gene3D" id="2.60.120.10">
    <property type="entry name" value="Jelly Rolls"/>
    <property type="match status" value="1"/>
</dbReference>
<dbReference type="CDD" id="cd00038">
    <property type="entry name" value="CAP_ED"/>
    <property type="match status" value="1"/>
</dbReference>
<reference evidence="7" key="1">
    <citation type="submission" date="2016-10" db="EMBL/GenBank/DDBJ databases">
        <authorList>
            <person name="Varghese N."/>
            <person name="Submissions S."/>
        </authorList>
    </citation>
    <scope>NUCLEOTIDE SEQUENCE [LARGE SCALE GENOMIC DNA]</scope>
    <source>
        <strain evidence="7">DSM 44544</strain>
    </source>
</reference>
<keyword evidence="6" id="KW-0808">Transferase</keyword>
<dbReference type="InterPro" id="IPR050397">
    <property type="entry name" value="Env_Response_Regulators"/>
</dbReference>
<organism evidence="6 7">
    <name type="scientific">Amycolatopsis tolypomycina</name>
    <dbReference type="NCBI Taxonomy" id="208445"/>
    <lineage>
        <taxon>Bacteria</taxon>
        <taxon>Bacillati</taxon>
        <taxon>Actinomycetota</taxon>
        <taxon>Actinomycetes</taxon>
        <taxon>Pseudonocardiales</taxon>
        <taxon>Pseudonocardiaceae</taxon>
        <taxon>Amycolatopsis</taxon>
    </lineage>
</organism>
<dbReference type="OrthoDB" id="41390at2"/>
<dbReference type="SUPFAM" id="SSF51206">
    <property type="entry name" value="cAMP-binding domain-like"/>
    <property type="match status" value="1"/>
</dbReference>
<protein>
    <submittedName>
        <fullName evidence="6">cAMP-binding domain of CRP or a regulatory subunit of cAMP-dependent protein kinases</fullName>
    </submittedName>
</protein>
<dbReference type="STRING" id="208445.SAMN04489727_5616"/>
<sequence length="227" mass="24262">MSTTSAGPGLFAALPASTVHALLGVGVERRFRPGEVLMLEGELTTHVILLLSGCVKVTATTVDGGRALLAVRLPGELIGELAGLDDKPRSATVTAVGLVNTRVMTQAVFQAFLRDHPDAGVAVSRSVAAKLRWATDRRIDFSGYDAPVRVARVLATLVRSHGTRTSRGWEIGFPLSQPELAALIGAAEPTVHKSLTELRRKSVLETGYRKMTILDLPRLQRLAGLPD</sequence>
<dbReference type="PANTHER" id="PTHR24567">
    <property type="entry name" value="CRP FAMILY TRANSCRIPTIONAL REGULATORY PROTEIN"/>
    <property type="match status" value="1"/>
</dbReference>
<dbReference type="SMART" id="SM00100">
    <property type="entry name" value="cNMP"/>
    <property type="match status" value="1"/>
</dbReference>
<keyword evidence="3" id="KW-0804">Transcription</keyword>
<dbReference type="EMBL" id="FNSO01000004">
    <property type="protein sequence ID" value="SEC92404.1"/>
    <property type="molecule type" value="Genomic_DNA"/>
</dbReference>
<name>A0A1H4WIQ0_9PSEU</name>
<dbReference type="InterPro" id="IPR018490">
    <property type="entry name" value="cNMP-bd_dom_sf"/>
</dbReference>
<dbReference type="GO" id="GO:0005829">
    <property type="term" value="C:cytosol"/>
    <property type="evidence" value="ECO:0007669"/>
    <property type="project" value="TreeGrafter"/>
</dbReference>
<dbReference type="AlphaFoldDB" id="A0A1H4WIQ0"/>
<keyword evidence="7" id="KW-1185">Reference proteome</keyword>
<evidence type="ECO:0000256" key="1">
    <source>
        <dbReference type="ARBA" id="ARBA00023015"/>
    </source>
</evidence>
<dbReference type="Pfam" id="PF00027">
    <property type="entry name" value="cNMP_binding"/>
    <property type="match status" value="1"/>
</dbReference>
<evidence type="ECO:0000256" key="3">
    <source>
        <dbReference type="ARBA" id="ARBA00023163"/>
    </source>
</evidence>
<proteinExistence type="predicted"/>
<dbReference type="InterPro" id="IPR012318">
    <property type="entry name" value="HTH_CRP"/>
</dbReference>
<dbReference type="InterPro" id="IPR014710">
    <property type="entry name" value="RmlC-like_jellyroll"/>
</dbReference>
<keyword evidence="2" id="KW-0238">DNA-binding</keyword>
<dbReference type="Pfam" id="PF13545">
    <property type="entry name" value="HTH_Crp_2"/>
    <property type="match status" value="1"/>
</dbReference>
<evidence type="ECO:0000313" key="7">
    <source>
        <dbReference type="Proteomes" id="UP000199622"/>
    </source>
</evidence>
<dbReference type="PROSITE" id="PS50042">
    <property type="entry name" value="CNMP_BINDING_3"/>
    <property type="match status" value="1"/>
</dbReference>
<evidence type="ECO:0000256" key="2">
    <source>
        <dbReference type="ARBA" id="ARBA00023125"/>
    </source>
</evidence>
<dbReference type="InterPro" id="IPR036388">
    <property type="entry name" value="WH-like_DNA-bd_sf"/>
</dbReference>
<feature type="domain" description="HTH crp-type" evidence="5">
    <location>
        <begin position="144"/>
        <end position="217"/>
    </location>
</feature>
<dbReference type="SUPFAM" id="SSF46785">
    <property type="entry name" value="Winged helix' DNA-binding domain"/>
    <property type="match status" value="1"/>
</dbReference>
<dbReference type="GO" id="GO:0016301">
    <property type="term" value="F:kinase activity"/>
    <property type="evidence" value="ECO:0007669"/>
    <property type="project" value="UniProtKB-KW"/>
</dbReference>
<dbReference type="SMART" id="SM00419">
    <property type="entry name" value="HTH_CRP"/>
    <property type="match status" value="1"/>
</dbReference>
<accession>A0A1H4WIQ0</accession>
<feature type="domain" description="Cyclic nucleotide-binding" evidence="4">
    <location>
        <begin position="10"/>
        <end position="113"/>
    </location>
</feature>
<evidence type="ECO:0000313" key="6">
    <source>
        <dbReference type="EMBL" id="SEC92404.1"/>
    </source>
</evidence>
<gene>
    <name evidence="6" type="ORF">SAMN04489727_5616</name>
</gene>
<dbReference type="RefSeq" id="WP_143060693.1">
    <property type="nucleotide sequence ID" value="NZ_FNSO01000004.1"/>
</dbReference>
<dbReference type="PROSITE" id="PS51063">
    <property type="entry name" value="HTH_CRP_2"/>
    <property type="match status" value="1"/>
</dbReference>
<keyword evidence="6" id="KW-0418">Kinase</keyword>
<evidence type="ECO:0000259" key="4">
    <source>
        <dbReference type="PROSITE" id="PS50042"/>
    </source>
</evidence>
<dbReference type="GO" id="GO:0003677">
    <property type="term" value="F:DNA binding"/>
    <property type="evidence" value="ECO:0007669"/>
    <property type="project" value="UniProtKB-KW"/>
</dbReference>
<dbReference type="Proteomes" id="UP000199622">
    <property type="component" value="Unassembled WGS sequence"/>
</dbReference>